<accession>A0A7J6SUP5</accession>
<dbReference type="Proteomes" id="UP000574390">
    <property type="component" value="Unassembled WGS sequence"/>
</dbReference>
<dbReference type="Pfam" id="PF15239">
    <property type="entry name" value="CFAP96-like"/>
    <property type="match status" value="1"/>
</dbReference>
<evidence type="ECO:0000313" key="2">
    <source>
        <dbReference type="EMBL" id="KAF4736505.1"/>
    </source>
</evidence>
<evidence type="ECO:0000313" key="3">
    <source>
        <dbReference type="Proteomes" id="UP000574390"/>
    </source>
</evidence>
<dbReference type="AlphaFoldDB" id="A0A7J6SUP5"/>
<sequence length="192" mass="21902">VLFSPLPEYVADEYDAMRKMKFEEMKRNRERQGEQMPFRIGACNDTSKVSPLLRSSCDSRFVDVPEELRALPLRAALRHTGKCHQCVAWWQRVVPQRALSKPKIAQAQHEAPFRPPNPSKKGHASTMSPFPEHIPERPVEAKRRPKNEEETAPPPWKPNSTSRSPANPMPSVVMNTRNLKASFPSAFARPRV</sequence>
<protein>
    <submittedName>
        <fullName evidence="2">Uncharacterized protein</fullName>
    </submittedName>
</protein>
<comment type="caution">
    <text evidence="2">The sequence shown here is derived from an EMBL/GenBank/DDBJ whole genome shotgun (WGS) entry which is preliminary data.</text>
</comment>
<organism evidence="2 3">
    <name type="scientific">Perkinsus olseni</name>
    <name type="common">Perkinsus atlanticus</name>
    <dbReference type="NCBI Taxonomy" id="32597"/>
    <lineage>
        <taxon>Eukaryota</taxon>
        <taxon>Sar</taxon>
        <taxon>Alveolata</taxon>
        <taxon>Perkinsozoa</taxon>
        <taxon>Perkinsea</taxon>
        <taxon>Perkinsida</taxon>
        <taxon>Perkinsidae</taxon>
        <taxon>Perkinsus</taxon>
    </lineage>
</organism>
<evidence type="ECO:0000256" key="1">
    <source>
        <dbReference type="SAM" id="MobiDB-lite"/>
    </source>
</evidence>
<reference evidence="2 3" key="1">
    <citation type="submission" date="2020-04" db="EMBL/GenBank/DDBJ databases">
        <title>Perkinsus olseni comparative genomics.</title>
        <authorList>
            <person name="Bogema D.R."/>
        </authorList>
    </citation>
    <scope>NUCLEOTIDE SEQUENCE [LARGE SCALE GENOMIC DNA]</scope>
    <source>
        <strain evidence="2">ATCC PRA-205</strain>
    </source>
</reference>
<feature type="region of interest" description="Disordered" evidence="1">
    <location>
        <begin position="101"/>
        <end position="192"/>
    </location>
</feature>
<feature type="compositionally biased region" description="Basic and acidic residues" evidence="1">
    <location>
        <begin position="133"/>
        <end position="149"/>
    </location>
</feature>
<dbReference type="InterPro" id="IPR029358">
    <property type="entry name" value="CFAP96"/>
</dbReference>
<feature type="non-terminal residue" evidence="2">
    <location>
        <position position="1"/>
    </location>
</feature>
<name>A0A7J6SUP5_PEROL</name>
<dbReference type="EMBL" id="JABANM010012145">
    <property type="protein sequence ID" value="KAF4736505.1"/>
    <property type="molecule type" value="Genomic_DNA"/>
</dbReference>
<proteinExistence type="predicted"/>
<gene>
    <name evidence="2" type="ORF">FOZ62_009682</name>
</gene>